<feature type="chain" id="PRO_5019528195" evidence="1">
    <location>
        <begin position="20"/>
        <end position="430"/>
    </location>
</feature>
<dbReference type="InterPro" id="IPR011059">
    <property type="entry name" value="Metal-dep_hydrolase_composite"/>
</dbReference>
<dbReference type="SUPFAM" id="SSF51338">
    <property type="entry name" value="Composite domain of metallo-dependent hydrolases"/>
    <property type="match status" value="1"/>
</dbReference>
<evidence type="ECO:0000256" key="1">
    <source>
        <dbReference type="SAM" id="SignalP"/>
    </source>
</evidence>
<reference evidence="3 4" key="1">
    <citation type="journal article" date="2011" name="Front. Microbiol.">
        <title>Genomic signatures of strain selection and enhancement in Bacillus atrophaeus var. globigii, a historical biowarfare simulant.</title>
        <authorList>
            <person name="Gibbons H.S."/>
            <person name="Broomall S.M."/>
            <person name="McNew L.A."/>
            <person name="Daligault H."/>
            <person name="Chapman C."/>
            <person name="Bruce D."/>
            <person name="Karavis M."/>
            <person name="Krepps M."/>
            <person name="McGregor P.A."/>
            <person name="Hong C."/>
            <person name="Park K.H."/>
            <person name="Akmal A."/>
            <person name="Feldman A."/>
            <person name="Lin J.S."/>
            <person name="Chang W.E."/>
            <person name="Higgs B.W."/>
            <person name="Demirev P."/>
            <person name="Lindquist J."/>
            <person name="Liem A."/>
            <person name="Fochler E."/>
            <person name="Read T.D."/>
            <person name="Tapia R."/>
            <person name="Johnson S."/>
            <person name="Bishop-Lilly K.A."/>
            <person name="Detter C."/>
            <person name="Han C."/>
            <person name="Sozhamannan S."/>
            <person name="Rosenzweig C.N."/>
            <person name="Skowronski E.W."/>
        </authorList>
    </citation>
    <scope>NUCLEOTIDE SEQUENCE [LARGE SCALE GENOMIC DNA]</scope>
    <source>
        <strain evidence="3 4">AK5</strain>
    </source>
</reference>
<keyword evidence="1" id="KW-0732">Signal</keyword>
<dbReference type="EMBL" id="PIPI01000001">
    <property type="protein sequence ID" value="RUO21422.1"/>
    <property type="molecule type" value="Genomic_DNA"/>
</dbReference>
<name>A0A432VXL2_9GAMM</name>
<feature type="domain" description="Amidohydrolase-related" evidence="2">
    <location>
        <begin position="346"/>
        <end position="408"/>
    </location>
</feature>
<keyword evidence="3" id="KW-0378">Hydrolase</keyword>
<dbReference type="AlphaFoldDB" id="A0A432VXL2"/>
<dbReference type="Proteomes" id="UP000288212">
    <property type="component" value="Unassembled WGS sequence"/>
</dbReference>
<evidence type="ECO:0000259" key="2">
    <source>
        <dbReference type="Pfam" id="PF01979"/>
    </source>
</evidence>
<feature type="signal peptide" evidence="1">
    <location>
        <begin position="1"/>
        <end position="19"/>
    </location>
</feature>
<proteinExistence type="predicted"/>
<dbReference type="PANTHER" id="PTHR43135:SF3">
    <property type="entry name" value="ALPHA-D-RIBOSE 1-METHYLPHOSPHONATE 5-TRIPHOSPHATE DIPHOSPHATASE"/>
    <property type="match status" value="1"/>
</dbReference>
<dbReference type="InterPro" id="IPR006680">
    <property type="entry name" value="Amidohydro-rel"/>
</dbReference>
<dbReference type="RefSeq" id="WP_126790399.1">
    <property type="nucleotide sequence ID" value="NZ_PIPI01000001.1"/>
</dbReference>
<dbReference type="SUPFAM" id="SSF51556">
    <property type="entry name" value="Metallo-dependent hydrolases"/>
    <property type="match status" value="1"/>
</dbReference>
<keyword evidence="4" id="KW-1185">Reference proteome</keyword>
<dbReference type="Pfam" id="PF01979">
    <property type="entry name" value="Amidohydro_1"/>
    <property type="match status" value="1"/>
</dbReference>
<dbReference type="Gene3D" id="2.30.40.10">
    <property type="entry name" value="Urease, subunit C, domain 1"/>
    <property type="match status" value="1"/>
</dbReference>
<organism evidence="3 4">
    <name type="scientific">Aliidiomarina haloalkalitolerans</name>
    <dbReference type="NCBI Taxonomy" id="859059"/>
    <lineage>
        <taxon>Bacteria</taxon>
        <taxon>Pseudomonadati</taxon>
        <taxon>Pseudomonadota</taxon>
        <taxon>Gammaproteobacteria</taxon>
        <taxon>Alteromonadales</taxon>
        <taxon>Idiomarinaceae</taxon>
        <taxon>Aliidiomarina</taxon>
    </lineage>
</organism>
<evidence type="ECO:0000313" key="3">
    <source>
        <dbReference type="EMBL" id="RUO21422.1"/>
    </source>
</evidence>
<comment type="caution">
    <text evidence="3">The sequence shown here is derived from an EMBL/GenBank/DDBJ whole genome shotgun (WGS) entry which is preliminary data.</text>
</comment>
<sequence length="430" mass="47293">MKLKSFLFSLGLVAFASQAHNVVPGAPQAGPILLQGGTVHTVTQGRLENADLLFVDGKIVAVGQNLELPAGTTVIDVSGQQVYPGLIALDTTLGIIEIPAIRATVDTNEVGNFTPEVMAHHAFNSDSEIIPTIRYNGVTHAQVVPQGPLVRGQSSLMKLDSWNWRDAIEVSPNGMHVTWPRVGLNNSPWERRSPEQQRQAQQEQREQLKTLFETAKVYHQARESGAQQRVDQRWEAMRSLFKGEQKLFVHADDRRQIEQVLAFNEAYGFELVIVGGRDSWMIADQLAAADIPVIFGAAYGLPARVDEAYDTAFSTPKVLAAAGVDFAIAYPGFWDVRNLAFAAGNAVAYGLDYDQAVAAVTYGPAKILGVEDRLGSLEAGKQATLIVSKGDVLDHLGQDIQYMFIDGRLVDLSNRHWQLYQKYQERINAE</sequence>
<dbReference type="PANTHER" id="PTHR43135">
    <property type="entry name" value="ALPHA-D-RIBOSE 1-METHYLPHOSPHONATE 5-TRIPHOSPHATE DIPHOSPHATASE"/>
    <property type="match status" value="1"/>
</dbReference>
<dbReference type="InterPro" id="IPR032466">
    <property type="entry name" value="Metal_Hydrolase"/>
</dbReference>
<dbReference type="GO" id="GO:0016810">
    <property type="term" value="F:hydrolase activity, acting on carbon-nitrogen (but not peptide) bonds"/>
    <property type="evidence" value="ECO:0007669"/>
    <property type="project" value="InterPro"/>
</dbReference>
<protein>
    <submittedName>
        <fullName evidence="3">Amidohydrolase</fullName>
    </submittedName>
</protein>
<dbReference type="OrthoDB" id="783596at2"/>
<dbReference type="Gene3D" id="3.20.20.140">
    <property type="entry name" value="Metal-dependent hydrolases"/>
    <property type="match status" value="1"/>
</dbReference>
<gene>
    <name evidence="3" type="ORF">CWE06_00730</name>
</gene>
<dbReference type="InterPro" id="IPR051781">
    <property type="entry name" value="Metallo-dep_Hydrolase"/>
</dbReference>
<evidence type="ECO:0000313" key="4">
    <source>
        <dbReference type="Proteomes" id="UP000288212"/>
    </source>
</evidence>
<accession>A0A432VXL2</accession>